<dbReference type="PANTHER" id="PTHR23110:SF10">
    <property type="entry name" value="TRANSCRIPTION FACTOR GAGA"/>
    <property type="match status" value="1"/>
</dbReference>
<evidence type="ECO:0000259" key="4">
    <source>
        <dbReference type="PROSITE" id="PS50097"/>
    </source>
</evidence>
<feature type="compositionally biased region" description="Polar residues" evidence="3">
    <location>
        <begin position="216"/>
        <end position="235"/>
    </location>
</feature>
<evidence type="ECO:0000256" key="2">
    <source>
        <dbReference type="ARBA" id="ARBA00023242"/>
    </source>
</evidence>
<dbReference type="GO" id="GO:0005634">
    <property type="term" value="C:nucleus"/>
    <property type="evidence" value="ECO:0007669"/>
    <property type="project" value="UniProtKB-SubCell"/>
</dbReference>
<dbReference type="AlphaFoldDB" id="B0W2I6"/>
<evidence type="ECO:0000313" key="5">
    <source>
        <dbReference type="EMBL" id="EDS29294.1"/>
    </source>
</evidence>
<feature type="compositionally biased region" description="Basic residues" evidence="3">
    <location>
        <begin position="202"/>
        <end position="211"/>
    </location>
</feature>
<feature type="compositionally biased region" description="Acidic residues" evidence="3">
    <location>
        <begin position="513"/>
        <end position="525"/>
    </location>
</feature>
<dbReference type="GO" id="GO:0048468">
    <property type="term" value="P:cell development"/>
    <property type="evidence" value="ECO:0007669"/>
    <property type="project" value="UniProtKB-ARBA"/>
</dbReference>
<dbReference type="SUPFAM" id="SSF54695">
    <property type="entry name" value="POZ domain"/>
    <property type="match status" value="1"/>
</dbReference>
<dbReference type="STRING" id="7176.B0W2I6"/>
<evidence type="ECO:0000256" key="3">
    <source>
        <dbReference type="SAM" id="MobiDB-lite"/>
    </source>
</evidence>
<dbReference type="HOGENOM" id="CLU_442290_0_0_1"/>
<feature type="compositionally biased region" description="Low complexity" evidence="3">
    <location>
        <begin position="579"/>
        <end position="610"/>
    </location>
</feature>
<dbReference type="VEuPathDB" id="VectorBase:CQUJHB017460"/>
<feature type="compositionally biased region" description="Low complexity" evidence="3">
    <location>
        <begin position="366"/>
        <end position="380"/>
    </location>
</feature>
<dbReference type="SMART" id="SM00225">
    <property type="entry name" value="BTB"/>
    <property type="match status" value="1"/>
</dbReference>
<dbReference type="FunCoup" id="B0W2I6">
    <property type="interactions" value="861"/>
</dbReference>
<organism>
    <name type="scientific">Culex quinquefasciatus</name>
    <name type="common">Southern house mosquito</name>
    <name type="synonym">Culex pungens</name>
    <dbReference type="NCBI Taxonomy" id="7176"/>
    <lineage>
        <taxon>Eukaryota</taxon>
        <taxon>Metazoa</taxon>
        <taxon>Ecdysozoa</taxon>
        <taxon>Arthropoda</taxon>
        <taxon>Hexapoda</taxon>
        <taxon>Insecta</taxon>
        <taxon>Pterygota</taxon>
        <taxon>Neoptera</taxon>
        <taxon>Endopterygota</taxon>
        <taxon>Diptera</taxon>
        <taxon>Nematocera</taxon>
        <taxon>Culicoidea</taxon>
        <taxon>Culicidae</taxon>
        <taxon>Culicinae</taxon>
        <taxon>Culicini</taxon>
        <taxon>Culex</taxon>
        <taxon>Culex</taxon>
    </lineage>
</organism>
<dbReference type="PANTHER" id="PTHR23110">
    <property type="entry name" value="BTB DOMAIN TRANSCRIPTION FACTOR"/>
    <property type="match status" value="1"/>
</dbReference>
<dbReference type="Pfam" id="PF09237">
    <property type="entry name" value="GAGA"/>
    <property type="match status" value="1"/>
</dbReference>
<dbReference type="PROSITE" id="PS00028">
    <property type="entry name" value="ZINC_FINGER_C2H2_1"/>
    <property type="match status" value="1"/>
</dbReference>
<reference evidence="5" key="1">
    <citation type="submission" date="2007-03" db="EMBL/GenBank/DDBJ databases">
        <title>Annotation of Culex pipiens quinquefasciatus.</title>
        <authorList>
            <consortium name="The Broad Institute Genome Sequencing Platform"/>
            <person name="Atkinson P.W."/>
            <person name="Hemingway J."/>
            <person name="Christensen B.M."/>
            <person name="Higgs S."/>
            <person name="Kodira C."/>
            <person name="Hannick L."/>
            <person name="Megy K."/>
            <person name="O'Leary S."/>
            <person name="Pearson M."/>
            <person name="Haas B.J."/>
            <person name="Mauceli E."/>
            <person name="Wortman J.R."/>
            <person name="Lee N.H."/>
            <person name="Guigo R."/>
            <person name="Stanke M."/>
            <person name="Alvarado L."/>
            <person name="Amedeo P."/>
            <person name="Antoine C.H."/>
            <person name="Arensburger P."/>
            <person name="Bidwell S.L."/>
            <person name="Crawford M."/>
            <person name="Camaro F."/>
            <person name="Devon K."/>
            <person name="Engels R."/>
            <person name="Hammond M."/>
            <person name="Howarth C."/>
            <person name="Koehrsen M."/>
            <person name="Lawson D."/>
            <person name="Montgomery P."/>
            <person name="Nene V."/>
            <person name="Nusbaum C."/>
            <person name="Puiu D."/>
            <person name="Romero-Severson J."/>
            <person name="Severson D.W."/>
            <person name="Shumway M."/>
            <person name="Sisk P."/>
            <person name="Stolte C."/>
            <person name="Zeng Q."/>
            <person name="Eisenstadt E."/>
            <person name="Fraser-Liggett C."/>
            <person name="Strausberg R."/>
            <person name="Galagan J."/>
            <person name="Birren B."/>
            <person name="Collins F.H."/>
        </authorList>
    </citation>
    <scope>NUCLEOTIDE SEQUENCE [LARGE SCALE GENOMIC DNA]</scope>
    <source>
        <strain evidence="5">JHB</strain>
    </source>
</reference>
<keyword evidence="2" id="KW-0539">Nucleus</keyword>
<sequence>MSLPINSLYSLTWGDYGTSLVSAVQLLRCHGDLVDVTLAAGGRSFPAHKIVLCAASPFLLDLLKNTPCKHPVVMLAGVNANDLEALLEFVYRGEVSVDHSQLPSLLQAAHCLNIQGLAPQTVSHKDDNTTYTTSIQLHPTLVPQNHQTVKAVIDVGNNVCTEDLITTLTPTQTVQAQVIETITPDQMSDEVTKDVISQFLPTRKRKQRTKKPSQSGGTNATGTITVQSPQASATVSAGGTQAAKVMKTDEEGTIQTIIVNSAEEAANVVKDIKKEASADGASVIDSKDGIIKIKNKSQSEQPATCPICQAVIRQSRNLRRHLELRHFKKPGAKKERVKKSKGGANGQANTSGTNGNGTGTAGGDPQQQQQQAAQQAAQQQQTTIDTSGTISVTVSQAQAQQLEQAAANGQQHVVTQHENADGTTSLSIAQVQTLDGHQLAIGNLNQATLIRTGEPIEAGIIATHEPTLRPHTELFRNDDQDVVGGDVYEIVEGVDYDCIIDSGVDVEIEEETGEGIVVEEEEEVEAGGGGAGGPTIIDATNDDEEDEEQQQQHHHQQVGTQTGGGGAVVRTTASSVVAAARNRNSIAQQHQQQQRANSSRANAGSADGGDLASSYKHFLIL</sequence>
<dbReference type="VEuPathDB" id="VectorBase:CPIJ001236"/>
<dbReference type="OrthoDB" id="10027872at2759"/>
<comment type="subcellular location">
    <subcellularLocation>
        <location evidence="1">Nucleus</location>
    </subcellularLocation>
</comment>
<dbReference type="InterPro" id="IPR015318">
    <property type="entry name" value="Znf_GAGA-bd_fac"/>
</dbReference>
<dbReference type="InterPro" id="IPR000210">
    <property type="entry name" value="BTB/POZ_dom"/>
</dbReference>
<dbReference type="Pfam" id="PF00651">
    <property type="entry name" value="BTB"/>
    <property type="match status" value="1"/>
</dbReference>
<dbReference type="InterPro" id="IPR013087">
    <property type="entry name" value="Znf_C2H2_type"/>
</dbReference>
<gene>
    <name evidence="6" type="primary">6032269</name>
    <name evidence="5" type="ORF">CpipJ_CPIJ001236</name>
</gene>
<dbReference type="eggNOG" id="ENOG502S0X1">
    <property type="taxonomic scope" value="Eukaryota"/>
</dbReference>
<accession>B0W2I6</accession>
<feature type="compositionally biased region" description="Acidic residues" evidence="3">
    <location>
        <begin position="540"/>
        <end position="549"/>
    </location>
</feature>
<dbReference type="KEGG" id="cqu:CpipJ_CPIJ001236"/>
<feature type="region of interest" description="Disordered" evidence="3">
    <location>
        <begin position="201"/>
        <end position="235"/>
    </location>
</feature>
<dbReference type="CDD" id="cd18315">
    <property type="entry name" value="BTB_POZ_BAB-like"/>
    <property type="match status" value="1"/>
</dbReference>
<dbReference type="GO" id="GO:0003006">
    <property type="term" value="P:developmental process involved in reproduction"/>
    <property type="evidence" value="ECO:0007669"/>
    <property type="project" value="UniProtKB-ARBA"/>
</dbReference>
<dbReference type="OMA" id="QVFMPQQ"/>
<feature type="region of interest" description="Disordered" evidence="3">
    <location>
        <begin position="513"/>
        <end position="567"/>
    </location>
</feature>
<dbReference type="GO" id="GO:0006357">
    <property type="term" value="P:regulation of transcription by RNA polymerase II"/>
    <property type="evidence" value="ECO:0007669"/>
    <property type="project" value="TreeGrafter"/>
</dbReference>
<evidence type="ECO:0000313" key="7">
    <source>
        <dbReference type="Proteomes" id="UP000002320"/>
    </source>
</evidence>
<protein>
    <recommendedName>
        <fullName evidence="4">BTB domain-containing protein</fullName>
    </recommendedName>
</protein>
<dbReference type="PROSITE" id="PS50097">
    <property type="entry name" value="BTB"/>
    <property type="match status" value="1"/>
</dbReference>
<dbReference type="InterPro" id="IPR051095">
    <property type="entry name" value="Dros_DevTransReg"/>
</dbReference>
<dbReference type="FunFam" id="3.30.710.10:FF:000096">
    <property type="entry name" value="Trithorax-like, isoform C"/>
    <property type="match status" value="1"/>
</dbReference>
<dbReference type="InParanoid" id="B0W2I6"/>
<dbReference type="InterPro" id="IPR011333">
    <property type="entry name" value="SKP1/BTB/POZ_sf"/>
</dbReference>
<evidence type="ECO:0000313" key="6">
    <source>
        <dbReference type="EnsemblMetazoa" id="CPIJ001236-PA"/>
    </source>
</evidence>
<dbReference type="Gene3D" id="3.30.710.10">
    <property type="entry name" value="Potassium Channel Kv1.1, Chain A"/>
    <property type="match status" value="1"/>
</dbReference>
<dbReference type="Proteomes" id="UP000002320">
    <property type="component" value="Unassembled WGS sequence"/>
</dbReference>
<dbReference type="Gene3D" id="3.30.160.60">
    <property type="entry name" value="Classic Zinc Finger"/>
    <property type="match status" value="1"/>
</dbReference>
<feature type="compositionally biased region" description="Basic residues" evidence="3">
    <location>
        <begin position="326"/>
        <end position="341"/>
    </location>
</feature>
<evidence type="ECO:0000256" key="1">
    <source>
        <dbReference type="ARBA" id="ARBA00004123"/>
    </source>
</evidence>
<feature type="region of interest" description="Disordered" evidence="3">
    <location>
        <begin position="579"/>
        <end position="613"/>
    </location>
</feature>
<feature type="domain" description="BTB" evidence="4">
    <location>
        <begin position="34"/>
        <end position="99"/>
    </location>
</feature>
<reference evidence="6" key="2">
    <citation type="submission" date="2021-02" db="UniProtKB">
        <authorList>
            <consortium name="EnsemblMetazoa"/>
        </authorList>
    </citation>
    <scope>IDENTIFICATION</scope>
    <source>
        <strain evidence="6">JHB</strain>
    </source>
</reference>
<dbReference type="GO" id="GO:0048513">
    <property type="term" value="P:animal organ development"/>
    <property type="evidence" value="ECO:0007669"/>
    <property type="project" value="UniProtKB-ARBA"/>
</dbReference>
<proteinExistence type="predicted"/>
<name>B0W2I6_CULQU</name>
<dbReference type="EMBL" id="DS231827">
    <property type="protein sequence ID" value="EDS29294.1"/>
    <property type="molecule type" value="Genomic_DNA"/>
</dbReference>
<dbReference type="EnsemblMetazoa" id="CPIJ001236-RA">
    <property type="protein sequence ID" value="CPIJ001236-PA"/>
    <property type="gene ID" value="CPIJ001236"/>
</dbReference>
<keyword evidence="7" id="KW-1185">Reference proteome</keyword>
<feature type="region of interest" description="Disordered" evidence="3">
    <location>
        <begin position="323"/>
        <end position="380"/>
    </location>
</feature>